<proteinExistence type="predicted"/>
<dbReference type="Proteomes" id="UP000284684">
    <property type="component" value="Unassembled WGS sequence"/>
</dbReference>
<reference evidence="1 2" key="1">
    <citation type="submission" date="2016-10" db="EMBL/GenBank/DDBJ databases">
        <title>Comparative genome analysis of multiple Pseudomonas spp. focuses on biocontrol and plant growth promoting traits.</title>
        <authorList>
            <person name="Tao X.-Y."/>
            <person name="Taylor C.G."/>
        </authorList>
    </citation>
    <scope>NUCLEOTIDE SEQUENCE [LARGE SCALE GENOMIC DNA]</scope>
    <source>
        <strain evidence="1 2">37D10</strain>
    </source>
</reference>
<comment type="caution">
    <text evidence="1">The sequence shown here is derived from an EMBL/GenBank/DDBJ whole genome shotgun (WGS) entry which is preliminary data.</text>
</comment>
<dbReference type="EMBL" id="MOBI01000007">
    <property type="protein sequence ID" value="RON02608.1"/>
    <property type="molecule type" value="Genomic_DNA"/>
</dbReference>
<gene>
    <name evidence="1" type="ORF">BK658_07015</name>
</gene>
<dbReference type="AlphaFoldDB" id="A0A423GXH5"/>
<name>A0A423GXH5_9PSED</name>
<evidence type="ECO:0000313" key="1">
    <source>
        <dbReference type="EMBL" id="RON02608.1"/>
    </source>
</evidence>
<organism evidence="1 2">
    <name type="scientific">Pseudomonas brassicacearum</name>
    <dbReference type="NCBI Taxonomy" id="930166"/>
    <lineage>
        <taxon>Bacteria</taxon>
        <taxon>Pseudomonadati</taxon>
        <taxon>Pseudomonadota</taxon>
        <taxon>Gammaproteobacteria</taxon>
        <taxon>Pseudomonadales</taxon>
        <taxon>Pseudomonadaceae</taxon>
        <taxon>Pseudomonas</taxon>
    </lineage>
</organism>
<evidence type="ECO:0000313" key="2">
    <source>
        <dbReference type="Proteomes" id="UP000284684"/>
    </source>
</evidence>
<sequence length="236" mass="26463">MGVYSDAYDNGELPGFIAYVKHANPQAFDKAFGKFGLDTVHQWGEAAMYIGGVRTFNSWIKLSSEADFEELPRTKEGAHYLKTWHWHYRMSMAGRTIDGYRKSMWEMAKLRISKIIEKEVSFRVNDHVINSTLGSVFTSEKAISILLRWHVYRPAHVVTNASRVVPIIQSVIDASPQINWALPVANWGNAHETALTTRLLSTLAELNSTITNAVSYGSALPQGSVRSERNSFALDA</sequence>
<accession>A0A423GXH5</accession>
<protein>
    <submittedName>
        <fullName evidence="1">Uncharacterized protein</fullName>
    </submittedName>
</protein>